<keyword evidence="3" id="KW-1185">Reference proteome</keyword>
<evidence type="ECO:0000313" key="3">
    <source>
        <dbReference type="Proteomes" id="UP001183643"/>
    </source>
</evidence>
<dbReference type="EMBL" id="JAVDYB010000001">
    <property type="protein sequence ID" value="MDR7279419.1"/>
    <property type="molecule type" value="Genomic_DNA"/>
</dbReference>
<organism evidence="2 3">
    <name type="scientific">Catenuloplanes atrovinosus</name>
    <dbReference type="NCBI Taxonomy" id="137266"/>
    <lineage>
        <taxon>Bacteria</taxon>
        <taxon>Bacillati</taxon>
        <taxon>Actinomycetota</taxon>
        <taxon>Actinomycetes</taxon>
        <taxon>Micromonosporales</taxon>
        <taxon>Micromonosporaceae</taxon>
        <taxon>Catenuloplanes</taxon>
    </lineage>
</organism>
<evidence type="ECO:0000313" key="2">
    <source>
        <dbReference type="EMBL" id="MDR7279419.1"/>
    </source>
</evidence>
<reference evidence="2" key="1">
    <citation type="submission" date="2023-07" db="EMBL/GenBank/DDBJ databases">
        <title>Sequencing the genomes of 1000 actinobacteria strains.</title>
        <authorList>
            <person name="Klenk H.-P."/>
        </authorList>
    </citation>
    <scope>NUCLEOTIDE SEQUENCE</scope>
    <source>
        <strain evidence="2">DSM 44707</strain>
    </source>
</reference>
<dbReference type="Proteomes" id="UP001183643">
    <property type="component" value="Unassembled WGS sequence"/>
</dbReference>
<comment type="caution">
    <text evidence="2">The sequence shown here is derived from an EMBL/GenBank/DDBJ whole genome shotgun (WGS) entry which is preliminary data.</text>
</comment>
<sequence length="36" mass="3928">MTWERVDAEDGVVDACPSVDRPDPPRLLAFSPPFAA</sequence>
<name>A0AAE4CDU5_9ACTN</name>
<evidence type="ECO:0000256" key="1">
    <source>
        <dbReference type="SAM" id="MobiDB-lite"/>
    </source>
</evidence>
<protein>
    <submittedName>
        <fullName evidence="2">Uncharacterized protein</fullName>
    </submittedName>
</protein>
<gene>
    <name evidence="2" type="ORF">J2S41_006197</name>
</gene>
<feature type="region of interest" description="Disordered" evidence="1">
    <location>
        <begin position="1"/>
        <end position="21"/>
    </location>
</feature>
<proteinExistence type="predicted"/>
<accession>A0AAE4CDU5</accession>
<dbReference type="AlphaFoldDB" id="A0AAE4CDU5"/>